<sequence length="34" mass="4058">MRRLARWTRRVNASIPRQILKSVRQSIQRGRPLG</sequence>
<dbReference type="EMBL" id="LAZR01058454">
    <property type="protein sequence ID" value="KKK69857.1"/>
    <property type="molecule type" value="Genomic_DNA"/>
</dbReference>
<feature type="non-terminal residue" evidence="1">
    <location>
        <position position="34"/>
    </location>
</feature>
<proteinExistence type="predicted"/>
<accession>A0A0F8XL96</accession>
<protein>
    <submittedName>
        <fullName evidence="1">Uncharacterized protein</fullName>
    </submittedName>
</protein>
<evidence type="ECO:0000313" key="1">
    <source>
        <dbReference type="EMBL" id="KKK69857.1"/>
    </source>
</evidence>
<organism evidence="1">
    <name type="scientific">marine sediment metagenome</name>
    <dbReference type="NCBI Taxonomy" id="412755"/>
    <lineage>
        <taxon>unclassified sequences</taxon>
        <taxon>metagenomes</taxon>
        <taxon>ecological metagenomes</taxon>
    </lineage>
</organism>
<gene>
    <name evidence="1" type="ORF">LCGC14_2929830</name>
</gene>
<comment type="caution">
    <text evidence="1">The sequence shown here is derived from an EMBL/GenBank/DDBJ whole genome shotgun (WGS) entry which is preliminary data.</text>
</comment>
<name>A0A0F8XL96_9ZZZZ</name>
<dbReference type="AlphaFoldDB" id="A0A0F8XL96"/>
<reference evidence="1" key="1">
    <citation type="journal article" date="2015" name="Nature">
        <title>Complex archaea that bridge the gap between prokaryotes and eukaryotes.</title>
        <authorList>
            <person name="Spang A."/>
            <person name="Saw J.H."/>
            <person name="Jorgensen S.L."/>
            <person name="Zaremba-Niedzwiedzka K."/>
            <person name="Martijn J."/>
            <person name="Lind A.E."/>
            <person name="van Eijk R."/>
            <person name="Schleper C."/>
            <person name="Guy L."/>
            <person name="Ettema T.J."/>
        </authorList>
    </citation>
    <scope>NUCLEOTIDE SEQUENCE</scope>
</reference>